<dbReference type="EMBL" id="BGZK01000172">
    <property type="protein sequence ID" value="GBP25779.1"/>
    <property type="molecule type" value="Genomic_DNA"/>
</dbReference>
<dbReference type="AlphaFoldDB" id="A0A4C1UHI9"/>
<dbReference type="Proteomes" id="UP000299102">
    <property type="component" value="Unassembled WGS sequence"/>
</dbReference>
<name>A0A4C1UHI9_EUMVA</name>
<gene>
    <name evidence="1" type="ORF">EVAR_94797_1</name>
</gene>
<accession>A0A4C1UHI9</accession>
<evidence type="ECO:0000313" key="1">
    <source>
        <dbReference type="EMBL" id="GBP25779.1"/>
    </source>
</evidence>
<keyword evidence="2" id="KW-1185">Reference proteome</keyword>
<comment type="caution">
    <text evidence="1">The sequence shown here is derived from an EMBL/GenBank/DDBJ whole genome shotgun (WGS) entry which is preliminary data.</text>
</comment>
<organism evidence="1 2">
    <name type="scientific">Eumeta variegata</name>
    <name type="common">Bagworm moth</name>
    <name type="synonym">Eumeta japonica</name>
    <dbReference type="NCBI Taxonomy" id="151549"/>
    <lineage>
        <taxon>Eukaryota</taxon>
        <taxon>Metazoa</taxon>
        <taxon>Ecdysozoa</taxon>
        <taxon>Arthropoda</taxon>
        <taxon>Hexapoda</taxon>
        <taxon>Insecta</taxon>
        <taxon>Pterygota</taxon>
        <taxon>Neoptera</taxon>
        <taxon>Endopterygota</taxon>
        <taxon>Lepidoptera</taxon>
        <taxon>Glossata</taxon>
        <taxon>Ditrysia</taxon>
        <taxon>Tineoidea</taxon>
        <taxon>Psychidae</taxon>
        <taxon>Oiketicinae</taxon>
        <taxon>Eumeta</taxon>
    </lineage>
</organism>
<protein>
    <submittedName>
        <fullName evidence="1">Uncharacterized protein</fullName>
    </submittedName>
</protein>
<evidence type="ECO:0000313" key="2">
    <source>
        <dbReference type="Proteomes" id="UP000299102"/>
    </source>
</evidence>
<dbReference type="OrthoDB" id="5963205at2759"/>
<reference evidence="1 2" key="1">
    <citation type="journal article" date="2019" name="Commun. Biol.">
        <title>The bagworm genome reveals a unique fibroin gene that provides high tensile strength.</title>
        <authorList>
            <person name="Kono N."/>
            <person name="Nakamura H."/>
            <person name="Ohtoshi R."/>
            <person name="Tomita M."/>
            <person name="Numata K."/>
            <person name="Arakawa K."/>
        </authorList>
    </citation>
    <scope>NUCLEOTIDE SEQUENCE [LARGE SCALE GENOMIC DNA]</scope>
</reference>
<proteinExistence type="predicted"/>
<sequence length="140" mass="15762">MNTPAVTFITLIRGEHASIEISRFVRLARTESATRLVALACAATLPALLVRPATRGRTARGKNVLNQKSELQRALLKHKEKQILNQEKEHKETPEYVHQIGIGTEYPKNFFFSSLFPSSIGTSRLLPSLQRFDVQFVFVA</sequence>